<dbReference type="EMBL" id="AICQ01000033">
    <property type="protein sequence ID" value="EID20062.1"/>
    <property type="molecule type" value="Genomic_DNA"/>
</dbReference>
<keyword evidence="4 5" id="KW-0472">Membrane</keyword>
<gene>
    <name evidence="6" type="ORF">HMPREF1044_0675</name>
</gene>
<name>A0AAD2SWF0_STRCV</name>
<accession>A0AAD2SWF0</accession>
<dbReference type="InterPro" id="IPR036640">
    <property type="entry name" value="ABC1_TM_sf"/>
</dbReference>
<dbReference type="AlphaFoldDB" id="A0AAD2SWF0"/>
<evidence type="ECO:0000256" key="4">
    <source>
        <dbReference type="ARBA" id="ARBA00023136"/>
    </source>
</evidence>
<evidence type="ECO:0000256" key="1">
    <source>
        <dbReference type="ARBA" id="ARBA00004651"/>
    </source>
</evidence>
<comment type="caution">
    <text evidence="6">The sequence shown here is derived from an EMBL/GenBank/DDBJ whole genome shotgun (WGS) entry which is preliminary data.</text>
</comment>
<proteinExistence type="predicted"/>
<keyword evidence="3 5" id="KW-1133">Transmembrane helix</keyword>
<dbReference type="SUPFAM" id="SSF90123">
    <property type="entry name" value="ABC transporter transmembrane region"/>
    <property type="match status" value="1"/>
</dbReference>
<dbReference type="GO" id="GO:0005886">
    <property type="term" value="C:plasma membrane"/>
    <property type="evidence" value="ECO:0007669"/>
    <property type="project" value="UniProtKB-SubCell"/>
</dbReference>
<organism evidence="6 7">
    <name type="scientific">Streptococcus constellatus subsp. constellatus SK53</name>
    <dbReference type="NCBI Taxonomy" id="1095730"/>
    <lineage>
        <taxon>Bacteria</taxon>
        <taxon>Bacillati</taxon>
        <taxon>Bacillota</taxon>
        <taxon>Bacilli</taxon>
        <taxon>Lactobacillales</taxon>
        <taxon>Streptococcaceae</taxon>
        <taxon>Streptococcus</taxon>
        <taxon>Streptococcus anginosus group</taxon>
    </lineage>
</organism>
<sequence length="142" mass="16348">MFYKDLSDMLKRFISKKLLAIYFLFIVLTWVESVLNPTLVRMIIDSFQTKNLMILWQILMLGILGNMLIVLGLAGKRYFYAKVIADFNANIKGKMFATFLYENQLANEDILSDLENDVKQNNSVSNSSLNSPRNKIIVDNIV</sequence>
<comment type="subcellular location">
    <subcellularLocation>
        <location evidence="1">Cell membrane</location>
        <topology evidence="1">Multi-pass membrane protein</topology>
    </subcellularLocation>
</comment>
<evidence type="ECO:0000313" key="7">
    <source>
        <dbReference type="Proteomes" id="UP000005070"/>
    </source>
</evidence>
<evidence type="ECO:0000256" key="2">
    <source>
        <dbReference type="ARBA" id="ARBA00022692"/>
    </source>
</evidence>
<keyword evidence="2 5" id="KW-0812">Transmembrane</keyword>
<dbReference type="GO" id="GO:0005524">
    <property type="term" value="F:ATP binding"/>
    <property type="evidence" value="ECO:0007669"/>
    <property type="project" value="InterPro"/>
</dbReference>
<evidence type="ECO:0000256" key="3">
    <source>
        <dbReference type="ARBA" id="ARBA00022989"/>
    </source>
</evidence>
<feature type="transmembrane region" description="Helical" evidence="5">
    <location>
        <begin position="53"/>
        <end position="74"/>
    </location>
</feature>
<reference evidence="6 7" key="1">
    <citation type="submission" date="2012-01" db="EMBL/GenBank/DDBJ databases">
        <authorList>
            <person name="Harkins D.M."/>
            <person name="Madupu R."/>
            <person name="Durkin A.S."/>
            <person name="Torralba M."/>
            <person name="Methe B."/>
            <person name="Sutton G.G."/>
            <person name="Nelson K.E."/>
        </authorList>
    </citation>
    <scope>NUCLEOTIDE SEQUENCE [LARGE SCALE GENOMIC DNA]</scope>
    <source>
        <strain evidence="6 7">SK53</strain>
    </source>
</reference>
<dbReference type="Proteomes" id="UP000005070">
    <property type="component" value="Unassembled WGS sequence"/>
</dbReference>
<evidence type="ECO:0000313" key="6">
    <source>
        <dbReference type="EMBL" id="EID20062.1"/>
    </source>
</evidence>
<evidence type="ECO:0000256" key="5">
    <source>
        <dbReference type="SAM" id="Phobius"/>
    </source>
</evidence>
<protein>
    <submittedName>
        <fullName evidence="6">Uncharacterized protein</fullName>
    </submittedName>
</protein>